<sequence>MYKIIYSSLLLSTLSFSNVVVPSSGSDLKITIYNNNKAFINDTRKVMLKAGHQKLVYEGVPSSVITESVVPTFTGMHSKLYSQNYIYDLVSLSSMLEKSIDQEVAFYSNEKEPTLSKGIVLSASPHVMIKENSTGKIFTLSSPTQVIFSQVPVNMITKPSLVWNMEAQKEGEMGIDLKYLTRGISWKSDYVLNLQKDVLNLTGWITVNNNSGVAYENAEITCLAGEVNAVPEQAVYTKSRGFGSRIAPVMEMDAVQEEAFSGYHIYKIPFRETIANKEQKQISFIDKKEVKYHQYGNYINSYFEKGAEQKLQFSNTISFENKKENNMGISLPSGVARMYQKDSSEATHFIGEARILNIPEDENVTLAIGTLFDAVGEKTVTKYVAKKHYRNVETTYNVRNQGKEPLELRLVESIPVYGNDITLKTSCKDNCSVKKKNAFVREFIIHLKAKEEYEFTSEFEVNY</sequence>
<protein>
    <recommendedName>
        <fullName evidence="2">DUF4139 domain-containing protein</fullName>
    </recommendedName>
</protein>
<gene>
    <name evidence="3" type="ORF">HELGO_WM8119</name>
</gene>
<organism evidence="3">
    <name type="scientific">uncultured Sulfurovum sp</name>
    <dbReference type="NCBI Taxonomy" id="269237"/>
    <lineage>
        <taxon>Bacteria</taxon>
        <taxon>Pseudomonadati</taxon>
        <taxon>Campylobacterota</taxon>
        <taxon>Epsilonproteobacteria</taxon>
        <taxon>Campylobacterales</taxon>
        <taxon>Sulfurovaceae</taxon>
        <taxon>Sulfurovum</taxon>
        <taxon>environmental samples</taxon>
    </lineage>
</organism>
<proteinExistence type="predicted"/>
<dbReference type="InterPro" id="IPR037291">
    <property type="entry name" value="DUF4139"/>
</dbReference>
<dbReference type="PANTHER" id="PTHR38075:SF1">
    <property type="entry name" value="DUF4139 DOMAIN-CONTAINING PROTEIN"/>
    <property type="match status" value="1"/>
</dbReference>
<evidence type="ECO:0000259" key="2">
    <source>
        <dbReference type="Pfam" id="PF13598"/>
    </source>
</evidence>
<reference evidence="3" key="1">
    <citation type="submission" date="2020-01" db="EMBL/GenBank/DDBJ databases">
        <authorList>
            <person name="Meier V. D."/>
            <person name="Meier V D."/>
        </authorList>
    </citation>
    <scope>NUCLEOTIDE SEQUENCE</scope>
    <source>
        <strain evidence="3">HLG_WM_MAG_04</strain>
    </source>
</reference>
<dbReference type="EMBL" id="CACVAX010000050">
    <property type="protein sequence ID" value="CAA6817594.1"/>
    <property type="molecule type" value="Genomic_DNA"/>
</dbReference>
<dbReference type="Pfam" id="PF13598">
    <property type="entry name" value="DUF4139"/>
    <property type="match status" value="1"/>
</dbReference>
<name>A0A6S6TE12_9BACT</name>
<evidence type="ECO:0000256" key="1">
    <source>
        <dbReference type="SAM" id="SignalP"/>
    </source>
</evidence>
<keyword evidence="1" id="KW-0732">Signal</keyword>
<accession>A0A6S6TE12</accession>
<feature type="chain" id="PRO_5028415229" description="DUF4139 domain-containing protein" evidence="1">
    <location>
        <begin position="18"/>
        <end position="463"/>
    </location>
</feature>
<feature type="domain" description="DUF4139" evidence="2">
    <location>
        <begin position="175"/>
        <end position="463"/>
    </location>
</feature>
<dbReference type="AlphaFoldDB" id="A0A6S6TE12"/>
<feature type="signal peptide" evidence="1">
    <location>
        <begin position="1"/>
        <end position="17"/>
    </location>
</feature>
<dbReference type="PANTHER" id="PTHR38075">
    <property type="entry name" value="DUF4139 DOMAIN-CONTAINING PROTEIN"/>
    <property type="match status" value="1"/>
</dbReference>
<evidence type="ECO:0000313" key="3">
    <source>
        <dbReference type="EMBL" id="CAA6817594.1"/>
    </source>
</evidence>